<name>A0AAD7SDU5_9TELE</name>
<reference evidence="1" key="1">
    <citation type="journal article" date="2023" name="Science">
        <title>Genome structures resolve the early diversification of teleost fishes.</title>
        <authorList>
            <person name="Parey E."/>
            <person name="Louis A."/>
            <person name="Montfort J."/>
            <person name="Bouchez O."/>
            <person name="Roques C."/>
            <person name="Iampietro C."/>
            <person name="Lluch J."/>
            <person name="Castinel A."/>
            <person name="Donnadieu C."/>
            <person name="Desvignes T."/>
            <person name="Floi Bucao C."/>
            <person name="Jouanno E."/>
            <person name="Wen M."/>
            <person name="Mejri S."/>
            <person name="Dirks R."/>
            <person name="Jansen H."/>
            <person name="Henkel C."/>
            <person name="Chen W.J."/>
            <person name="Zahm M."/>
            <person name="Cabau C."/>
            <person name="Klopp C."/>
            <person name="Thompson A.W."/>
            <person name="Robinson-Rechavi M."/>
            <person name="Braasch I."/>
            <person name="Lecointre G."/>
            <person name="Bobe J."/>
            <person name="Postlethwait J.H."/>
            <person name="Berthelot C."/>
            <person name="Roest Crollius H."/>
            <person name="Guiguen Y."/>
        </authorList>
    </citation>
    <scope>NUCLEOTIDE SEQUENCE</scope>
    <source>
        <strain evidence="1">NC1722</strain>
    </source>
</reference>
<organism evidence="1 2">
    <name type="scientific">Aldrovandia affinis</name>
    <dbReference type="NCBI Taxonomy" id="143900"/>
    <lineage>
        <taxon>Eukaryota</taxon>
        <taxon>Metazoa</taxon>
        <taxon>Chordata</taxon>
        <taxon>Craniata</taxon>
        <taxon>Vertebrata</taxon>
        <taxon>Euteleostomi</taxon>
        <taxon>Actinopterygii</taxon>
        <taxon>Neopterygii</taxon>
        <taxon>Teleostei</taxon>
        <taxon>Notacanthiformes</taxon>
        <taxon>Halosauridae</taxon>
        <taxon>Aldrovandia</taxon>
    </lineage>
</organism>
<evidence type="ECO:0000313" key="1">
    <source>
        <dbReference type="EMBL" id="KAJ8400673.1"/>
    </source>
</evidence>
<dbReference type="EMBL" id="JAINUG010000075">
    <property type="protein sequence ID" value="KAJ8400673.1"/>
    <property type="molecule type" value="Genomic_DNA"/>
</dbReference>
<sequence length="81" mass="8769">MNHCIRITCERPQVHAARHEHGTLGHPARSAARSPLVLTYIVHPPYATSPIHHSVAQNLQGGGVTVQRGHSVLEQGDLAAR</sequence>
<proteinExistence type="predicted"/>
<protein>
    <submittedName>
        <fullName evidence="1">Uncharacterized protein</fullName>
    </submittedName>
</protein>
<dbReference type="AlphaFoldDB" id="A0AAD7SDU5"/>
<gene>
    <name evidence="1" type="ORF">AAFF_G00394420</name>
</gene>
<dbReference type="Proteomes" id="UP001221898">
    <property type="component" value="Unassembled WGS sequence"/>
</dbReference>
<evidence type="ECO:0000313" key="2">
    <source>
        <dbReference type="Proteomes" id="UP001221898"/>
    </source>
</evidence>
<keyword evidence="2" id="KW-1185">Reference proteome</keyword>
<comment type="caution">
    <text evidence="1">The sequence shown here is derived from an EMBL/GenBank/DDBJ whole genome shotgun (WGS) entry which is preliminary data.</text>
</comment>
<accession>A0AAD7SDU5</accession>